<dbReference type="SUPFAM" id="SSF51905">
    <property type="entry name" value="FAD/NAD(P)-binding domain"/>
    <property type="match status" value="1"/>
</dbReference>
<dbReference type="Proteomes" id="UP000297385">
    <property type="component" value="Unassembled WGS sequence"/>
</dbReference>
<evidence type="ECO:0000313" key="2">
    <source>
        <dbReference type="Proteomes" id="UP000297385"/>
    </source>
</evidence>
<organism evidence="1 2">
    <name type="scientific">Paraburkholderia dipogonis</name>
    <dbReference type="NCBI Taxonomy" id="1211383"/>
    <lineage>
        <taxon>Bacteria</taxon>
        <taxon>Pseudomonadati</taxon>
        <taxon>Pseudomonadota</taxon>
        <taxon>Betaproteobacteria</taxon>
        <taxon>Burkholderiales</taxon>
        <taxon>Burkholderiaceae</taxon>
        <taxon>Paraburkholderia</taxon>
    </lineage>
</organism>
<dbReference type="PANTHER" id="PTHR10668">
    <property type="entry name" value="PHYTOENE DEHYDROGENASE"/>
    <property type="match status" value="1"/>
</dbReference>
<dbReference type="AlphaFoldDB" id="A0A4Y8MKT4"/>
<dbReference type="Gene3D" id="3.50.50.60">
    <property type="entry name" value="FAD/NAD(P)-binding domain"/>
    <property type="match status" value="1"/>
</dbReference>
<protein>
    <submittedName>
        <fullName evidence="1">NAD(P)/FAD-dependent oxidoreductase</fullName>
    </submittedName>
</protein>
<accession>A0A4Y8MKT4</accession>
<sequence length="450" mass="50287">MKKAYINHNGYFLHYQDIEATAQSIARVFQKDADTYRRVARQWLHWYRDIILPDMYSAPTPPDIWEAEIRRKPGGAEFLRVALGYSPLEYANELFESDLVRIALVRGAVISEYDPATKGIPSLVFATMISWFAQKNAMVRGGTRQVAEGIRQVIEENGGKIFLGNGVQKIIVENNTAKGVILDDGREFYADRFVASSVNPVQTFLFMIDESHLPESVREKAANFKFKEQSIFRVFLCLKERPLFTMAEREPDLNHSLYYTIGYDSPTDMTRMMQQANEGLVPDVTGLSGGIPTIHDPSQAPPGFHTAFFSILAPFDLADGGPGKWNDVSRDVTEKLLAKLREYAPNVKDANIIGKFPYTPVDIEACIPDMMNGDICQGKVCPEQSGFNRPWAGMSQYRTCIDGLYLCGASSHPGGLAVGGPGYNAANAIAEDLKIEKWWPQYDATKIVTI</sequence>
<evidence type="ECO:0000313" key="1">
    <source>
        <dbReference type="EMBL" id="TFE38080.1"/>
    </source>
</evidence>
<gene>
    <name evidence="1" type="ORF">E2553_37405</name>
</gene>
<dbReference type="EMBL" id="SNVI01000004">
    <property type="protein sequence ID" value="TFE38080.1"/>
    <property type="molecule type" value="Genomic_DNA"/>
</dbReference>
<reference evidence="1 2" key="1">
    <citation type="submission" date="2019-03" db="EMBL/GenBank/DDBJ databases">
        <title>Complete Genome Sequence of Paraburkholderia dipogonis ICMP 19430T, a Nitrogen-fixing Symbiont of the South African Invasive Legume Dipogon lignosus in New Zealand.</title>
        <authorList>
            <person name="De Meyer S.E."/>
        </authorList>
    </citation>
    <scope>NUCLEOTIDE SEQUENCE [LARGE SCALE GENOMIC DNA]</scope>
    <source>
        <strain evidence="1 2">ICMP 19430</strain>
    </source>
</reference>
<name>A0A4Y8MKT4_9BURK</name>
<proteinExistence type="predicted"/>
<dbReference type="PANTHER" id="PTHR10668:SF103">
    <property type="entry name" value="PYRIDINE NUCLEOTIDE-DISULFIDE OXIDOREDUCTASE DOMAIN-CONTAINING PROTEIN 2"/>
    <property type="match status" value="1"/>
</dbReference>
<comment type="caution">
    <text evidence="1">The sequence shown here is derived from an EMBL/GenBank/DDBJ whole genome shotgun (WGS) entry which is preliminary data.</text>
</comment>
<dbReference type="InterPro" id="IPR036188">
    <property type="entry name" value="FAD/NAD-bd_sf"/>
</dbReference>